<gene>
    <name evidence="13" type="primary">fabF</name>
    <name evidence="13" type="ORF">BWY73_00181</name>
</gene>
<protein>
    <recommendedName>
        <fullName evidence="9">Beta-ketoacyl-ACP synthase II</fullName>
        <ecNumber evidence="9">2.3.1.179</ecNumber>
    </recommendedName>
</protein>
<evidence type="ECO:0000256" key="11">
    <source>
        <dbReference type="RuleBase" id="RU003694"/>
    </source>
</evidence>
<dbReference type="InterPro" id="IPR020841">
    <property type="entry name" value="PKS_Beta-ketoAc_synthase_dom"/>
</dbReference>
<dbReference type="SUPFAM" id="SSF53901">
    <property type="entry name" value="Thiolase-like"/>
    <property type="match status" value="2"/>
</dbReference>
<dbReference type="InterPro" id="IPR000794">
    <property type="entry name" value="Beta-ketoacyl_synthase"/>
</dbReference>
<dbReference type="Proteomes" id="UP000485484">
    <property type="component" value="Unassembled WGS sequence"/>
</dbReference>
<dbReference type="GO" id="GO:0006633">
    <property type="term" value="P:fatty acid biosynthetic process"/>
    <property type="evidence" value="ECO:0007669"/>
    <property type="project" value="UniProtKB-UniRule"/>
</dbReference>
<dbReference type="NCBIfam" id="TIGR03150">
    <property type="entry name" value="fabF"/>
    <property type="match status" value="1"/>
</dbReference>
<proteinExistence type="inferred from homology"/>
<keyword evidence="5" id="KW-0276">Fatty acid metabolism</keyword>
<dbReference type="InterPro" id="IPR014030">
    <property type="entry name" value="Ketoacyl_synth_N"/>
</dbReference>
<feature type="active site" description="For beta-ketoacyl synthase activity" evidence="10">
    <location>
        <position position="165"/>
    </location>
</feature>
<accession>A0A1V5MLJ0</accession>
<keyword evidence="8 13" id="KW-0012">Acyltransferase</keyword>
<dbReference type="InterPro" id="IPR017568">
    <property type="entry name" value="3-oxoacyl-ACP_synth-2"/>
</dbReference>
<evidence type="ECO:0000256" key="1">
    <source>
        <dbReference type="ARBA" id="ARBA00005194"/>
    </source>
</evidence>
<dbReference type="Pfam" id="PF00109">
    <property type="entry name" value="ketoacyl-synt"/>
    <property type="match status" value="1"/>
</dbReference>
<evidence type="ECO:0000256" key="8">
    <source>
        <dbReference type="ARBA" id="ARBA00023315"/>
    </source>
</evidence>
<dbReference type="PANTHER" id="PTHR11712">
    <property type="entry name" value="POLYKETIDE SYNTHASE-RELATED"/>
    <property type="match status" value="1"/>
</dbReference>
<dbReference type="PROSITE" id="PS52004">
    <property type="entry name" value="KS3_2"/>
    <property type="match status" value="1"/>
</dbReference>
<evidence type="ECO:0000256" key="9">
    <source>
        <dbReference type="NCBIfam" id="TIGR03150"/>
    </source>
</evidence>
<feature type="domain" description="Ketosynthase family 3 (KS3)" evidence="12">
    <location>
        <begin position="4"/>
        <end position="398"/>
    </location>
</feature>
<dbReference type="PANTHER" id="PTHR11712:SF336">
    <property type="entry name" value="3-OXOACYL-[ACYL-CARRIER-PROTEIN] SYNTHASE, MITOCHONDRIAL"/>
    <property type="match status" value="1"/>
</dbReference>
<dbReference type="AlphaFoldDB" id="A0A1V5MLJ0"/>
<dbReference type="NCBIfam" id="NF005589">
    <property type="entry name" value="PRK07314.1"/>
    <property type="match status" value="1"/>
</dbReference>
<organism evidence="13">
    <name type="scientific">candidate division TA06 bacterium ADurb.Bin417</name>
    <dbReference type="NCBI Taxonomy" id="1852828"/>
    <lineage>
        <taxon>Bacteria</taxon>
        <taxon>Bacteria division TA06</taxon>
    </lineage>
</organism>
<evidence type="ECO:0000256" key="5">
    <source>
        <dbReference type="ARBA" id="ARBA00022832"/>
    </source>
</evidence>
<dbReference type="InterPro" id="IPR018201">
    <property type="entry name" value="Ketoacyl_synth_AS"/>
</dbReference>
<keyword evidence="4 11" id="KW-0808">Transferase</keyword>
<reference evidence="13" key="1">
    <citation type="submission" date="2017-02" db="EMBL/GenBank/DDBJ databases">
        <title>Delving into the versatile metabolic prowess of the omnipresent phylum Bacteroidetes.</title>
        <authorList>
            <person name="Nobu M.K."/>
            <person name="Mei R."/>
            <person name="Narihiro T."/>
            <person name="Kuroda K."/>
            <person name="Liu W.-T."/>
        </authorList>
    </citation>
    <scope>NUCLEOTIDE SEQUENCE</scope>
    <source>
        <strain evidence="13">ADurb.Bin417</strain>
    </source>
</reference>
<dbReference type="Gene3D" id="3.40.47.10">
    <property type="match status" value="1"/>
</dbReference>
<evidence type="ECO:0000256" key="3">
    <source>
        <dbReference type="ARBA" id="ARBA00022516"/>
    </source>
</evidence>
<comment type="caution">
    <text evidence="13">The sequence shown here is derived from an EMBL/GenBank/DDBJ whole genome shotgun (WGS) entry which is preliminary data.</text>
</comment>
<evidence type="ECO:0000259" key="12">
    <source>
        <dbReference type="PROSITE" id="PS52004"/>
    </source>
</evidence>
<dbReference type="CDD" id="cd00834">
    <property type="entry name" value="KAS_I_II"/>
    <property type="match status" value="1"/>
</dbReference>
<comment type="pathway">
    <text evidence="1">Lipid metabolism; fatty acid biosynthesis.</text>
</comment>
<dbReference type="PROSITE" id="PS00606">
    <property type="entry name" value="KS3_1"/>
    <property type="match status" value="1"/>
</dbReference>
<evidence type="ECO:0000256" key="6">
    <source>
        <dbReference type="ARBA" id="ARBA00023098"/>
    </source>
</evidence>
<dbReference type="PIRSF" id="PIRSF000447">
    <property type="entry name" value="KAS_II"/>
    <property type="match status" value="1"/>
</dbReference>
<keyword evidence="7" id="KW-0275">Fatty acid biosynthesis</keyword>
<dbReference type="FunFam" id="3.40.47.10:FF:000009">
    <property type="entry name" value="3-oxoacyl-[acyl-carrier-protein] synthase 2"/>
    <property type="match status" value="1"/>
</dbReference>
<dbReference type="UniPathway" id="UPA00094"/>
<evidence type="ECO:0000256" key="2">
    <source>
        <dbReference type="ARBA" id="ARBA00008467"/>
    </source>
</evidence>
<dbReference type="EMBL" id="MWAK01000012">
    <property type="protein sequence ID" value="OPZ93691.1"/>
    <property type="molecule type" value="Genomic_DNA"/>
</dbReference>
<dbReference type="EC" id="2.3.1.179" evidence="9"/>
<dbReference type="InterPro" id="IPR014031">
    <property type="entry name" value="Ketoacyl_synth_C"/>
</dbReference>
<dbReference type="Pfam" id="PF02801">
    <property type="entry name" value="Ketoacyl-synt_C"/>
    <property type="match status" value="1"/>
</dbReference>
<evidence type="ECO:0000256" key="7">
    <source>
        <dbReference type="ARBA" id="ARBA00023160"/>
    </source>
</evidence>
<name>A0A1V5MLJ0_UNCT6</name>
<evidence type="ECO:0000313" key="13">
    <source>
        <dbReference type="EMBL" id="OPZ93691.1"/>
    </source>
</evidence>
<keyword evidence="6" id="KW-0443">Lipid metabolism</keyword>
<evidence type="ECO:0000256" key="4">
    <source>
        <dbReference type="ARBA" id="ARBA00022679"/>
    </source>
</evidence>
<evidence type="ECO:0000256" key="10">
    <source>
        <dbReference type="PIRSR" id="PIRSR000447-1"/>
    </source>
</evidence>
<dbReference type="InterPro" id="IPR016039">
    <property type="entry name" value="Thiolase-like"/>
</dbReference>
<comment type="similarity">
    <text evidence="2 11">Belongs to the thiolase-like superfamily. Beta-ketoacyl-ACP synthases family.</text>
</comment>
<dbReference type="GO" id="GO:0004315">
    <property type="term" value="F:3-oxoacyl-[acyl-carrier-protein] synthase activity"/>
    <property type="evidence" value="ECO:0007669"/>
    <property type="project" value="UniProtKB-UniRule"/>
</dbReference>
<dbReference type="SMART" id="SM00825">
    <property type="entry name" value="PKS_KS"/>
    <property type="match status" value="1"/>
</dbReference>
<keyword evidence="3" id="KW-0444">Lipid biosynthesis</keyword>
<sequence>MREGRRVVITGLGLVTPLGTGVEKTWSGLLAGRSGIGPITQFDVSAFPTRISGTVPDFVAPEFLDRKEIRRLDRFVQYALIAAAEAMNDAGLSREKIDPARTGVIVGSGIGGLRVMEQEHRNLMNSGPNRVSPFLIPMLIPDIAAGRIAMLFNCQGPNFAAVSACASGAHALGISLRSIQYGEVDLVISGGTESCITPLGLAGFCSMKALSERNDEPARASRPFDRGRDGFVMAEGAGILVLEELEHARRRGARIYAEFSGYGASADAYHITAPDPEGKGMMLAMKMALNDAGLAPEQIDYINAHGTSTQLNDQVETRSIKNVFGTAAGRVPVSSTKSMTGHMLGAAGAVELAAGALVITRGVLPPTINQEEPDPDCDLDYVPNQAREVPAVRAITPP</sequence>